<dbReference type="EMBL" id="AVOT02042487">
    <property type="protein sequence ID" value="MBW0537890.1"/>
    <property type="molecule type" value="Genomic_DNA"/>
</dbReference>
<comment type="caution">
    <text evidence="2">The sequence shown here is derived from an EMBL/GenBank/DDBJ whole genome shotgun (WGS) entry which is preliminary data.</text>
</comment>
<dbReference type="OrthoDB" id="3344688at2759"/>
<evidence type="ECO:0000313" key="2">
    <source>
        <dbReference type="EMBL" id="MBW0537890.1"/>
    </source>
</evidence>
<dbReference type="AlphaFoldDB" id="A0A9Q3FI84"/>
<proteinExistence type="predicted"/>
<sequence>MQFKEQQQLVNVAIMGVVLLLDDHEALLDSCAMHSVVGNLLLFMSLNSADMIFSVVSSESFKVNGIGTTILNTPYDLLQLKNVLYCCIIPRVLLSLGHLLNKGFCNSFTVSSRSLKFSTIKRNNCWFIPLSSSIKTIIDSPSSSIIAVMKSTDSSMNDDGQLWHRRIAHL</sequence>
<evidence type="ECO:0000259" key="1">
    <source>
        <dbReference type="Pfam" id="PF22936"/>
    </source>
</evidence>
<gene>
    <name evidence="2" type="ORF">O181_077605</name>
</gene>
<evidence type="ECO:0000313" key="3">
    <source>
        <dbReference type="Proteomes" id="UP000765509"/>
    </source>
</evidence>
<reference evidence="2" key="1">
    <citation type="submission" date="2021-03" db="EMBL/GenBank/DDBJ databases">
        <title>Draft genome sequence of rust myrtle Austropuccinia psidii MF-1, a brazilian biotype.</title>
        <authorList>
            <person name="Quecine M.C."/>
            <person name="Pachon D.M.R."/>
            <person name="Bonatelli M.L."/>
            <person name="Correr F.H."/>
            <person name="Franceschini L.M."/>
            <person name="Leite T.F."/>
            <person name="Margarido G.R.A."/>
            <person name="Almeida C.A."/>
            <person name="Ferrarezi J.A."/>
            <person name="Labate C.A."/>
        </authorList>
    </citation>
    <scope>NUCLEOTIDE SEQUENCE</scope>
    <source>
        <strain evidence="2">MF-1</strain>
    </source>
</reference>
<organism evidence="2 3">
    <name type="scientific">Austropuccinia psidii MF-1</name>
    <dbReference type="NCBI Taxonomy" id="1389203"/>
    <lineage>
        <taxon>Eukaryota</taxon>
        <taxon>Fungi</taxon>
        <taxon>Dikarya</taxon>
        <taxon>Basidiomycota</taxon>
        <taxon>Pucciniomycotina</taxon>
        <taxon>Pucciniomycetes</taxon>
        <taxon>Pucciniales</taxon>
        <taxon>Sphaerophragmiaceae</taxon>
        <taxon>Austropuccinia</taxon>
    </lineage>
</organism>
<name>A0A9Q3FI84_9BASI</name>
<feature type="domain" description="Retrovirus-related Pol polyprotein from transposon TNT 1-94-like beta-barrel" evidence="1">
    <location>
        <begin position="27"/>
        <end position="104"/>
    </location>
</feature>
<accession>A0A9Q3FI84</accession>
<protein>
    <recommendedName>
        <fullName evidence="1">Retrovirus-related Pol polyprotein from transposon TNT 1-94-like beta-barrel domain-containing protein</fullName>
    </recommendedName>
</protein>
<dbReference type="InterPro" id="IPR054722">
    <property type="entry name" value="PolX-like_BBD"/>
</dbReference>
<keyword evidence="3" id="KW-1185">Reference proteome</keyword>
<dbReference type="Proteomes" id="UP000765509">
    <property type="component" value="Unassembled WGS sequence"/>
</dbReference>
<dbReference type="Pfam" id="PF22936">
    <property type="entry name" value="Pol_BBD"/>
    <property type="match status" value="1"/>
</dbReference>